<protein>
    <submittedName>
        <fullName evidence="2">Uncharacterized protein LOC111024807</fullName>
    </submittedName>
</protein>
<evidence type="ECO:0000313" key="2">
    <source>
        <dbReference type="RefSeq" id="XP_022158286.1"/>
    </source>
</evidence>
<gene>
    <name evidence="2" type="primary">LOC111024807</name>
</gene>
<dbReference type="Proteomes" id="UP000504603">
    <property type="component" value="Unplaced"/>
</dbReference>
<dbReference type="RefSeq" id="XP_022158286.1">
    <property type="nucleotide sequence ID" value="XM_022302594.1"/>
</dbReference>
<keyword evidence="1" id="KW-1185">Reference proteome</keyword>
<dbReference type="PANTHER" id="PTHR34996">
    <property type="entry name" value="OS06G0327400 PROTEIN"/>
    <property type="match status" value="1"/>
</dbReference>
<reference evidence="2" key="1">
    <citation type="submission" date="2025-08" db="UniProtKB">
        <authorList>
            <consortium name="RefSeq"/>
        </authorList>
    </citation>
    <scope>IDENTIFICATION</scope>
    <source>
        <strain evidence="2">OHB3-1</strain>
    </source>
</reference>
<evidence type="ECO:0000313" key="1">
    <source>
        <dbReference type="Proteomes" id="UP000504603"/>
    </source>
</evidence>
<dbReference type="AlphaFoldDB" id="A0A6J1E0I4"/>
<sequence length="196" mass="23434">MWLWLGLAARARREEICIHRSRERVYHTTSETRRTPFYFNKVRVGSRESEQLPIQPHYSRFPIAVLQQSGPRRRRFQMEPISYERIIGKGSRRRSQSARGFRLNSRRFSVSRLRAKFMCLLRILNKWRRSIKKMRRSKAEVAEFPWCTDRLRSFRRSNSFYAEAMADCLDFIKTNTSSSLSVAVDQPMVEFRHPSP</sequence>
<dbReference type="PANTHER" id="PTHR34996:SF3">
    <property type="entry name" value="OS06G0327400 PROTEIN"/>
    <property type="match status" value="1"/>
</dbReference>
<dbReference type="KEGG" id="mcha:111024807"/>
<dbReference type="OrthoDB" id="1716893at2759"/>
<organism evidence="1 2">
    <name type="scientific">Momordica charantia</name>
    <name type="common">Bitter gourd</name>
    <name type="synonym">Balsam pear</name>
    <dbReference type="NCBI Taxonomy" id="3673"/>
    <lineage>
        <taxon>Eukaryota</taxon>
        <taxon>Viridiplantae</taxon>
        <taxon>Streptophyta</taxon>
        <taxon>Embryophyta</taxon>
        <taxon>Tracheophyta</taxon>
        <taxon>Spermatophyta</taxon>
        <taxon>Magnoliopsida</taxon>
        <taxon>eudicotyledons</taxon>
        <taxon>Gunneridae</taxon>
        <taxon>Pentapetalae</taxon>
        <taxon>rosids</taxon>
        <taxon>fabids</taxon>
        <taxon>Cucurbitales</taxon>
        <taxon>Cucurbitaceae</taxon>
        <taxon>Momordiceae</taxon>
        <taxon>Momordica</taxon>
    </lineage>
</organism>
<name>A0A6J1E0I4_MOMCH</name>
<accession>A0A6J1E0I4</accession>
<proteinExistence type="predicted"/>
<dbReference type="GeneID" id="111024807"/>